<dbReference type="OrthoDB" id="529831at2"/>
<reference evidence="4 5" key="1">
    <citation type="submission" date="2016-09" db="EMBL/GenBank/DDBJ databases">
        <title>Genomic analysis reveals versatility of anaerobic energy metabolism of Geosporobacter ferrireducens IRF9 of phylum Firmicutes.</title>
        <authorList>
            <person name="Kim S.-J."/>
        </authorList>
    </citation>
    <scope>NUCLEOTIDE SEQUENCE [LARGE SCALE GENOMIC DNA]</scope>
    <source>
        <strain evidence="4 5">IRF9</strain>
    </source>
</reference>
<feature type="signal peptide" evidence="2">
    <location>
        <begin position="1"/>
        <end position="22"/>
    </location>
</feature>
<evidence type="ECO:0000259" key="3">
    <source>
        <dbReference type="Pfam" id="PF01471"/>
    </source>
</evidence>
<dbReference type="InterPro" id="IPR036365">
    <property type="entry name" value="PGBD-like_sf"/>
</dbReference>
<name>A0A1D8GE27_9FIRM</name>
<evidence type="ECO:0000313" key="4">
    <source>
        <dbReference type="EMBL" id="AOT69150.1"/>
    </source>
</evidence>
<feature type="compositionally biased region" description="Polar residues" evidence="1">
    <location>
        <begin position="240"/>
        <end position="252"/>
    </location>
</feature>
<evidence type="ECO:0000256" key="2">
    <source>
        <dbReference type="SAM" id="SignalP"/>
    </source>
</evidence>
<dbReference type="InterPro" id="IPR002477">
    <property type="entry name" value="Peptidoglycan-bd-like"/>
</dbReference>
<evidence type="ECO:0000313" key="5">
    <source>
        <dbReference type="Proteomes" id="UP000095743"/>
    </source>
</evidence>
<dbReference type="AlphaFoldDB" id="A0A1D8GE27"/>
<dbReference type="EMBL" id="CP017269">
    <property type="protein sequence ID" value="AOT69150.1"/>
    <property type="molecule type" value="Genomic_DNA"/>
</dbReference>
<dbReference type="Proteomes" id="UP000095743">
    <property type="component" value="Chromosome"/>
</dbReference>
<feature type="chain" id="PRO_5009107343" description="Peptidoglycan binding-like domain-containing protein" evidence="2">
    <location>
        <begin position="23"/>
        <end position="252"/>
    </location>
</feature>
<dbReference type="RefSeq" id="WP_069974716.1">
    <property type="nucleotide sequence ID" value="NZ_CP017269.1"/>
</dbReference>
<feature type="region of interest" description="Disordered" evidence="1">
    <location>
        <begin position="232"/>
        <end position="252"/>
    </location>
</feature>
<gene>
    <name evidence="4" type="ORF">Gferi_05990</name>
</gene>
<organism evidence="4 5">
    <name type="scientific">Geosporobacter ferrireducens</name>
    <dbReference type="NCBI Taxonomy" id="1424294"/>
    <lineage>
        <taxon>Bacteria</taxon>
        <taxon>Bacillati</taxon>
        <taxon>Bacillota</taxon>
        <taxon>Clostridia</taxon>
        <taxon>Peptostreptococcales</taxon>
        <taxon>Thermotaleaceae</taxon>
        <taxon>Geosporobacter</taxon>
    </lineage>
</organism>
<dbReference type="STRING" id="1424294.Gferi_05990"/>
<accession>A0A1D8GE27</accession>
<dbReference type="Pfam" id="PF01471">
    <property type="entry name" value="PG_binding_1"/>
    <property type="match status" value="1"/>
</dbReference>
<dbReference type="SUPFAM" id="SSF47090">
    <property type="entry name" value="PGBD-like"/>
    <property type="match status" value="1"/>
</dbReference>
<sequence length="252" mass="28176">MKKKQLLTGMISLVLLINPIEAASTYAADKTAENSTLRSGMKGQAVVNPQQKLKELGYFEYKVTGYFGEITKTSVKDFQETQNLRVDGIAGSATLMLLNSNGKNNPVIVSRGMDTSNVSEWSWFGKIKNIVPRGTVFKTIDVETGKEFNAKRTYGTNHADSETLTKEDTAIMKELYGQKWSWDRRAIIVEIGDQRLPASMAGMPHGTQFIKDNNMEGHFDIHFLGSKTHGTNRVDPWHQKTVQTAQSNIDKK</sequence>
<protein>
    <recommendedName>
        <fullName evidence="3">Peptidoglycan binding-like domain-containing protein</fullName>
    </recommendedName>
</protein>
<proteinExistence type="predicted"/>
<dbReference type="InterPro" id="IPR036366">
    <property type="entry name" value="PGBDSf"/>
</dbReference>
<evidence type="ECO:0000256" key="1">
    <source>
        <dbReference type="SAM" id="MobiDB-lite"/>
    </source>
</evidence>
<feature type="domain" description="Peptidoglycan binding-like" evidence="3">
    <location>
        <begin position="43"/>
        <end position="97"/>
    </location>
</feature>
<keyword evidence="2" id="KW-0732">Signal</keyword>
<keyword evidence="5" id="KW-1185">Reference proteome</keyword>
<dbReference type="Gene3D" id="1.10.101.10">
    <property type="entry name" value="PGBD-like superfamily/PGBD"/>
    <property type="match status" value="1"/>
</dbReference>
<dbReference type="KEGG" id="gfe:Gferi_05990"/>